<keyword evidence="6" id="KW-1003">Cell membrane</keyword>
<name>A0A239YD99_9STAP</name>
<evidence type="ECO:0000256" key="5">
    <source>
        <dbReference type="ARBA" id="ARBA00023136"/>
    </source>
</evidence>
<evidence type="ECO:0000313" key="8">
    <source>
        <dbReference type="Proteomes" id="UP000242084"/>
    </source>
</evidence>
<evidence type="ECO:0000256" key="2">
    <source>
        <dbReference type="ARBA" id="ARBA00009142"/>
    </source>
</evidence>
<feature type="transmembrane region" description="Helical" evidence="6">
    <location>
        <begin position="175"/>
        <end position="199"/>
    </location>
</feature>
<keyword evidence="5 6" id="KW-0472">Membrane</keyword>
<dbReference type="Proteomes" id="UP000242084">
    <property type="component" value="Chromosome 1"/>
</dbReference>
<feature type="transmembrane region" description="Helical" evidence="6">
    <location>
        <begin position="32"/>
        <end position="60"/>
    </location>
</feature>
<evidence type="ECO:0000256" key="4">
    <source>
        <dbReference type="ARBA" id="ARBA00022989"/>
    </source>
</evidence>
<feature type="transmembrane region" description="Helical" evidence="6">
    <location>
        <begin position="233"/>
        <end position="256"/>
    </location>
</feature>
<dbReference type="GO" id="GO:0005886">
    <property type="term" value="C:plasma membrane"/>
    <property type="evidence" value="ECO:0007669"/>
    <property type="project" value="UniProtKB-SubCell"/>
</dbReference>
<dbReference type="RefSeq" id="WP_095085541.1">
    <property type="nucleotide sequence ID" value="NZ_BMDM01000007.1"/>
</dbReference>
<dbReference type="Pfam" id="PF01925">
    <property type="entry name" value="TauE"/>
    <property type="match status" value="1"/>
</dbReference>
<comment type="subcellular location">
    <subcellularLocation>
        <location evidence="6">Cell membrane</location>
        <topology evidence="6">Multi-pass membrane protein</topology>
    </subcellularLocation>
    <subcellularLocation>
        <location evidence="1">Membrane</location>
        <topology evidence="1">Multi-pass membrane protein</topology>
    </subcellularLocation>
</comment>
<keyword evidence="4 6" id="KW-1133">Transmembrane helix</keyword>
<dbReference type="PANTHER" id="PTHR43701">
    <property type="entry name" value="MEMBRANE TRANSPORTER PROTEIN MJ0441-RELATED"/>
    <property type="match status" value="1"/>
</dbReference>
<dbReference type="EMBL" id="LT906462">
    <property type="protein sequence ID" value="SNV56168.1"/>
    <property type="molecule type" value="Genomic_DNA"/>
</dbReference>
<dbReference type="AlphaFoldDB" id="A0A239YD99"/>
<dbReference type="KEGG" id="sste:SAMEA4384403_0221"/>
<keyword evidence="8" id="KW-1185">Reference proteome</keyword>
<gene>
    <name evidence="7" type="ORF">SAMEA4384403_00221</name>
</gene>
<evidence type="ECO:0000256" key="3">
    <source>
        <dbReference type="ARBA" id="ARBA00022692"/>
    </source>
</evidence>
<feature type="transmembrane region" description="Helical" evidence="6">
    <location>
        <begin position="263"/>
        <end position="282"/>
    </location>
</feature>
<feature type="transmembrane region" description="Helical" evidence="6">
    <location>
        <begin position="72"/>
        <end position="92"/>
    </location>
</feature>
<reference evidence="7 8" key="1">
    <citation type="submission" date="2017-06" db="EMBL/GenBank/DDBJ databases">
        <authorList>
            <consortium name="Pathogen Informatics"/>
        </authorList>
    </citation>
    <scope>NUCLEOTIDE SEQUENCE [LARGE SCALE GENOMIC DNA]</scope>
    <source>
        <strain evidence="7 8">NCTC13839</strain>
    </source>
</reference>
<evidence type="ECO:0000256" key="6">
    <source>
        <dbReference type="RuleBase" id="RU363041"/>
    </source>
</evidence>
<feature type="transmembrane region" description="Helical" evidence="6">
    <location>
        <begin position="206"/>
        <end position="227"/>
    </location>
</feature>
<sequence length="303" mass="32176">MRKLTIFAIVGFLAQLIDGSLGMGFGATSSSLLLTFGIAPAVASATIHFSEVATTAASGISHIKFKNVDKSIILKLALPGAIAGFIGAGVLSNLQSDAIKPFIALFLLTMGVYIIYQFVFKQPKQFNNTKEGKLSGFLLVPQGAIAGFLDAIGGGGWGPVNTPLLLTQNKIEPRYVIGTVSASEFFVTISTSLGFILFFGWDQISIALVAALAVGGVVAAPFSAWLVKTLPVYVLAVLVGGLIIFTNSTVLIGTFVQSDVTANILKITIVVLWLGLVLFTLYQHSKFPFNLQNEKSKEIDQIN</sequence>
<evidence type="ECO:0000313" key="7">
    <source>
        <dbReference type="EMBL" id="SNV56168.1"/>
    </source>
</evidence>
<dbReference type="InterPro" id="IPR051598">
    <property type="entry name" value="TSUP/Inactive_protease-like"/>
</dbReference>
<dbReference type="InterPro" id="IPR002781">
    <property type="entry name" value="TM_pro_TauE-like"/>
</dbReference>
<dbReference type="OrthoDB" id="45564at2"/>
<comment type="similarity">
    <text evidence="2 6">Belongs to the 4-toluene sulfonate uptake permease (TSUP) (TC 2.A.102) family.</text>
</comment>
<protein>
    <recommendedName>
        <fullName evidence="6">Probable membrane transporter protein</fullName>
    </recommendedName>
</protein>
<proteinExistence type="inferred from homology"/>
<keyword evidence="3 6" id="KW-0812">Transmembrane</keyword>
<evidence type="ECO:0000256" key="1">
    <source>
        <dbReference type="ARBA" id="ARBA00004141"/>
    </source>
</evidence>
<organism evidence="7 8">
    <name type="scientific">Mammaliicoccus stepanovicii</name>
    <dbReference type="NCBI Taxonomy" id="643214"/>
    <lineage>
        <taxon>Bacteria</taxon>
        <taxon>Bacillati</taxon>
        <taxon>Bacillota</taxon>
        <taxon>Bacilli</taxon>
        <taxon>Bacillales</taxon>
        <taxon>Staphylococcaceae</taxon>
        <taxon>Mammaliicoccus</taxon>
    </lineage>
</organism>
<dbReference type="PANTHER" id="PTHR43701:SF12">
    <property type="entry name" value="MEMBRANE TRANSPORTER PROTEIN YTNM-RELATED"/>
    <property type="match status" value="1"/>
</dbReference>
<feature type="transmembrane region" description="Helical" evidence="6">
    <location>
        <begin position="98"/>
        <end position="116"/>
    </location>
</feature>
<accession>A0A239YD99</accession>